<dbReference type="Proteomes" id="UP001245285">
    <property type="component" value="Unassembled WGS sequence"/>
</dbReference>
<keyword evidence="3" id="KW-1185">Reference proteome</keyword>
<evidence type="ECO:0000313" key="3">
    <source>
        <dbReference type="Proteomes" id="UP001245285"/>
    </source>
</evidence>
<evidence type="ECO:0000256" key="1">
    <source>
        <dbReference type="SAM" id="MobiDB-lite"/>
    </source>
</evidence>
<gene>
    <name evidence="2" type="ORF">RM545_06435</name>
</gene>
<dbReference type="RefSeq" id="WP_311494496.1">
    <property type="nucleotide sequence ID" value="NZ_JAVRHO010000007.1"/>
</dbReference>
<reference evidence="2 3" key="1">
    <citation type="submission" date="2023-09" db="EMBL/GenBank/DDBJ databases">
        <authorList>
            <person name="Rey-Velasco X."/>
        </authorList>
    </citation>
    <scope>NUCLEOTIDE SEQUENCE [LARGE SCALE GENOMIC DNA]</scope>
    <source>
        <strain evidence="2 3">F260</strain>
    </source>
</reference>
<feature type="region of interest" description="Disordered" evidence="1">
    <location>
        <begin position="1"/>
        <end position="24"/>
    </location>
</feature>
<dbReference type="EMBL" id="JAVRHO010000007">
    <property type="protein sequence ID" value="MDT0646322.1"/>
    <property type="molecule type" value="Genomic_DNA"/>
</dbReference>
<name>A0ABU3CIY5_9FLAO</name>
<sequence length="104" mass="11850">MPFTKETASKAGSSSSRRGIPNKATSEIRESYKLLIENNLDNMTAWLKSIGKENPEKAFDILIKMSDFIVPKLSRQELKIEQEKLSPEERTQKIAQLKKKLLEG</sequence>
<feature type="compositionally biased region" description="Low complexity" evidence="1">
    <location>
        <begin position="1"/>
        <end position="19"/>
    </location>
</feature>
<protein>
    <submittedName>
        <fullName evidence="2">Uncharacterized protein</fullName>
    </submittedName>
</protein>
<accession>A0ABU3CIY5</accession>
<organism evidence="2 3">
    <name type="scientific">Autumnicola lenta</name>
    <dbReference type="NCBI Taxonomy" id="3075593"/>
    <lineage>
        <taxon>Bacteria</taxon>
        <taxon>Pseudomonadati</taxon>
        <taxon>Bacteroidota</taxon>
        <taxon>Flavobacteriia</taxon>
        <taxon>Flavobacteriales</taxon>
        <taxon>Flavobacteriaceae</taxon>
        <taxon>Autumnicola</taxon>
    </lineage>
</organism>
<proteinExistence type="predicted"/>
<evidence type="ECO:0000313" key="2">
    <source>
        <dbReference type="EMBL" id="MDT0646322.1"/>
    </source>
</evidence>
<comment type="caution">
    <text evidence="2">The sequence shown here is derived from an EMBL/GenBank/DDBJ whole genome shotgun (WGS) entry which is preliminary data.</text>
</comment>